<keyword evidence="1" id="KW-0472">Membrane</keyword>
<feature type="transmembrane region" description="Helical" evidence="1">
    <location>
        <begin position="62"/>
        <end position="80"/>
    </location>
</feature>
<reference evidence="2 3" key="1">
    <citation type="submission" date="2021-03" db="EMBL/GenBank/DDBJ databases">
        <title>Sequencing the genomes of 1000 actinobacteria strains.</title>
        <authorList>
            <person name="Klenk H.-P."/>
        </authorList>
    </citation>
    <scope>NUCLEOTIDE SEQUENCE [LARGE SCALE GENOMIC DNA]</scope>
    <source>
        <strain evidence="2 3">DSM 45516</strain>
    </source>
</reference>
<comment type="caution">
    <text evidence="2">The sequence shown here is derived from an EMBL/GenBank/DDBJ whole genome shotgun (WGS) entry which is preliminary data.</text>
</comment>
<keyword evidence="1" id="KW-1133">Transmembrane helix</keyword>
<keyword evidence="1" id="KW-0812">Transmembrane</keyword>
<sequence length="153" mass="16605">MIDSRIHRKPELGVTLFIAGVLALLGGLTILWYLPMLLRLDLDSTYDPPSAPRGFAYVPEDLLLGVFGLLLAVGGIGMFLRKKPARVLLGVGGVGIFALSIITIRVGNSVPVTFDFLRVSSLGVAFSSTLLVLTFLPSISRWSTSRLIRAERH</sequence>
<name>A0ABS4QP69_9NOCA</name>
<gene>
    <name evidence="2" type="ORF">BJ987_006396</name>
</gene>
<keyword evidence="3" id="KW-1185">Reference proteome</keyword>
<evidence type="ECO:0000313" key="3">
    <source>
        <dbReference type="Proteomes" id="UP001519325"/>
    </source>
</evidence>
<evidence type="ECO:0000256" key="1">
    <source>
        <dbReference type="SAM" id="Phobius"/>
    </source>
</evidence>
<dbReference type="RefSeq" id="WP_209896741.1">
    <property type="nucleotide sequence ID" value="NZ_JAGGMR010000001.1"/>
</dbReference>
<feature type="transmembrane region" description="Helical" evidence="1">
    <location>
        <begin position="87"/>
        <end position="107"/>
    </location>
</feature>
<protein>
    <submittedName>
        <fullName evidence="2">Uncharacterized protein</fullName>
    </submittedName>
</protein>
<dbReference type="EMBL" id="JAGGMR010000001">
    <property type="protein sequence ID" value="MBP2193495.1"/>
    <property type="molecule type" value="Genomic_DNA"/>
</dbReference>
<evidence type="ECO:0000313" key="2">
    <source>
        <dbReference type="EMBL" id="MBP2193495.1"/>
    </source>
</evidence>
<organism evidence="2 3">
    <name type="scientific">Nocardia goodfellowii</name>
    <dbReference type="NCBI Taxonomy" id="882446"/>
    <lineage>
        <taxon>Bacteria</taxon>
        <taxon>Bacillati</taxon>
        <taxon>Actinomycetota</taxon>
        <taxon>Actinomycetes</taxon>
        <taxon>Mycobacteriales</taxon>
        <taxon>Nocardiaceae</taxon>
        <taxon>Nocardia</taxon>
    </lineage>
</organism>
<dbReference type="Proteomes" id="UP001519325">
    <property type="component" value="Unassembled WGS sequence"/>
</dbReference>
<feature type="transmembrane region" description="Helical" evidence="1">
    <location>
        <begin position="119"/>
        <end position="139"/>
    </location>
</feature>
<accession>A0ABS4QP69</accession>
<feature type="transmembrane region" description="Helical" evidence="1">
    <location>
        <begin position="12"/>
        <end position="34"/>
    </location>
</feature>
<proteinExistence type="predicted"/>